<accession>A0A1R7QFJ6</accession>
<evidence type="ECO:0000313" key="2">
    <source>
        <dbReference type="Proteomes" id="UP000196240"/>
    </source>
</evidence>
<dbReference type="Proteomes" id="UP000196240">
    <property type="component" value="Unassembled WGS sequence"/>
</dbReference>
<dbReference type="AlphaFoldDB" id="A0A1R7QFJ6"/>
<name>A0A1R7QFJ6_ACIJO</name>
<proteinExistence type="predicted"/>
<protein>
    <submittedName>
        <fullName evidence="1">Uncharacterized protein</fullName>
    </submittedName>
</protein>
<dbReference type="EMBL" id="FUUY01000009">
    <property type="protein sequence ID" value="SJX23054.1"/>
    <property type="molecule type" value="Genomic_DNA"/>
</dbReference>
<evidence type="ECO:0000313" key="1">
    <source>
        <dbReference type="EMBL" id="SJX23054.1"/>
    </source>
</evidence>
<dbReference type="RefSeq" id="WP_087013934.1">
    <property type="nucleotide sequence ID" value="NZ_FUUY01000009.1"/>
</dbReference>
<organism evidence="1 2">
    <name type="scientific">Acinetobacter johnsonii</name>
    <dbReference type="NCBI Taxonomy" id="40214"/>
    <lineage>
        <taxon>Bacteria</taxon>
        <taxon>Pseudomonadati</taxon>
        <taxon>Pseudomonadota</taxon>
        <taxon>Gammaproteobacteria</taxon>
        <taxon>Moraxellales</taxon>
        <taxon>Moraxellaceae</taxon>
        <taxon>Acinetobacter</taxon>
    </lineage>
</organism>
<reference evidence="1 2" key="1">
    <citation type="submission" date="2017-02" db="EMBL/GenBank/DDBJ databases">
        <authorList>
            <person name="Peterson S.W."/>
        </authorList>
    </citation>
    <scope>NUCLEOTIDE SEQUENCE [LARGE SCALE GENOMIC DNA]</scope>
    <source>
        <strain evidence="1">C6</strain>
    </source>
</reference>
<gene>
    <name evidence="1" type="ORF">ACNJC6_02710</name>
</gene>
<sequence>MKKVILVIACLAIIVFGGMHFLMPEKTTPHLTQFFSKEHKEVQRIQDWLKYKQQQQLLLVDVASPVSPKQEGAYAEYIKQKIEFNQQNIQRLQLTRYQTKAFKELQQLEIHALEQWNTLFQTHIVDAFVEQQHFTEIPAEEYQQFDAEARYALQKQEILVLEHLQQLLQHNSPYLSDIDHSLLSDWLYYQLMQHEIHPVISEWLEVETDMPRRSRQDAMQDLRLYKRFNPNTDEYKYIMSLETQLWHAEHPSSNLLTQPSTTMPNSDIEIDSEIVIPEDEPQVEQIKKLIETQHNSVSRMMFSQLRQSFLK</sequence>